<evidence type="ECO:0000313" key="2">
    <source>
        <dbReference type="EMBL" id="EYB84782.1"/>
    </source>
</evidence>
<keyword evidence="1" id="KW-0472">Membrane</keyword>
<evidence type="ECO:0000256" key="1">
    <source>
        <dbReference type="SAM" id="Phobius"/>
    </source>
</evidence>
<feature type="transmembrane region" description="Helical" evidence="1">
    <location>
        <begin position="145"/>
        <end position="168"/>
    </location>
</feature>
<sequence>MIFLFLRSVIDIQRMRIPPRTSNVTQAVGISSSAIRSLRSNPDNCATIRASTAPSEISRMSMMDIQVEKQYSFCGLSLRCATQCCTAAQAMICLVLGVLYRVLLEPSVIVNILVGIHLVCAALSLVFLVFCFIKRKFGSFYEVLLHAYLLSILLMALTSLFAVMFLPLSFLQQSHSLGEGMHYLFLFLSAAGMLTLQFMQRNLVEQMLPVMEHCFV</sequence>
<protein>
    <submittedName>
        <fullName evidence="2">Uncharacterized protein</fullName>
    </submittedName>
</protein>
<dbReference type="EMBL" id="JARK01001646">
    <property type="protein sequence ID" value="EYB84782.1"/>
    <property type="molecule type" value="Genomic_DNA"/>
</dbReference>
<reference evidence="3" key="1">
    <citation type="journal article" date="2015" name="Nat. Genet.">
        <title>The genome and transcriptome of the zoonotic hookworm Ancylostoma ceylanicum identify infection-specific gene families.</title>
        <authorList>
            <person name="Schwarz E.M."/>
            <person name="Hu Y."/>
            <person name="Antoshechkin I."/>
            <person name="Miller M.M."/>
            <person name="Sternberg P.W."/>
            <person name="Aroian R.V."/>
        </authorList>
    </citation>
    <scope>NUCLEOTIDE SEQUENCE</scope>
    <source>
        <strain evidence="3">HY135</strain>
    </source>
</reference>
<proteinExistence type="predicted"/>
<dbReference type="Proteomes" id="UP000024635">
    <property type="component" value="Unassembled WGS sequence"/>
</dbReference>
<dbReference type="OrthoDB" id="5863263at2759"/>
<gene>
    <name evidence="2" type="primary">Acey_s0310.g2108</name>
    <name evidence="2" type="synonym">Acey-C37C3.11</name>
    <name evidence="2" type="ORF">Y032_0310g2108</name>
</gene>
<evidence type="ECO:0000313" key="3">
    <source>
        <dbReference type="Proteomes" id="UP000024635"/>
    </source>
</evidence>
<comment type="caution">
    <text evidence="2">The sequence shown here is derived from an EMBL/GenBank/DDBJ whole genome shotgun (WGS) entry which is preliminary data.</text>
</comment>
<organism evidence="2 3">
    <name type="scientific">Ancylostoma ceylanicum</name>
    <dbReference type="NCBI Taxonomy" id="53326"/>
    <lineage>
        <taxon>Eukaryota</taxon>
        <taxon>Metazoa</taxon>
        <taxon>Ecdysozoa</taxon>
        <taxon>Nematoda</taxon>
        <taxon>Chromadorea</taxon>
        <taxon>Rhabditida</taxon>
        <taxon>Rhabditina</taxon>
        <taxon>Rhabditomorpha</taxon>
        <taxon>Strongyloidea</taxon>
        <taxon>Ancylostomatidae</taxon>
        <taxon>Ancylostomatinae</taxon>
        <taxon>Ancylostoma</taxon>
    </lineage>
</organism>
<feature type="transmembrane region" description="Helical" evidence="1">
    <location>
        <begin position="180"/>
        <end position="199"/>
    </location>
</feature>
<accession>A0A016S357</accession>
<feature type="transmembrane region" description="Helical" evidence="1">
    <location>
        <begin position="109"/>
        <end position="133"/>
    </location>
</feature>
<keyword evidence="3" id="KW-1185">Reference proteome</keyword>
<name>A0A016S357_9BILA</name>
<keyword evidence="1" id="KW-0812">Transmembrane</keyword>
<keyword evidence="1" id="KW-1133">Transmembrane helix</keyword>
<dbReference type="AlphaFoldDB" id="A0A016S357"/>